<evidence type="ECO:0000313" key="2">
    <source>
        <dbReference type="Proteomes" id="UP000283210"/>
    </source>
</evidence>
<accession>A0A3S2U1T9</accession>
<gene>
    <name evidence="1" type="ORF">OJAV_G00184970</name>
</gene>
<dbReference type="Proteomes" id="UP000283210">
    <property type="component" value="Chromosome 18"/>
</dbReference>
<organism evidence="1 2">
    <name type="scientific">Oryzias javanicus</name>
    <name type="common">Javanese ricefish</name>
    <name type="synonym">Aplocheilus javanicus</name>
    <dbReference type="NCBI Taxonomy" id="123683"/>
    <lineage>
        <taxon>Eukaryota</taxon>
        <taxon>Metazoa</taxon>
        <taxon>Chordata</taxon>
        <taxon>Craniata</taxon>
        <taxon>Vertebrata</taxon>
        <taxon>Euteleostomi</taxon>
        <taxon>Actinopterygii</taxon>
        <taxon>Neopterygii</taxon>
        <taxon>Teleostei</taxon>
        <taxon>Neoteleostei</taxon>
        <taxon>Acanthomorphata</taxon>
        <taxon>Ovalentaria</taxon>
        <taxon>Atherinomorphae</taxon>
        <taxon>Beloniformes</taxon>
        <taxon>Adrianichthyidae</taxon>
        <taxon>Oryziinae</taxon>
        <taxon>Oryzias</taxon>
    </lineage>
</organism>
<sequence length="97" mass="10974">MGLPAASQTRLSGSWVFISLIGWEEVSCRFHQNSEEFRPSLDVEDFSHNEPGLWFHLKEHLLMDVKIKSSGVSPVQVDRDGELQVTVRSRTSGSQMD</sequence>
<keyword evidence="2" id="KW-1185">Reference proteome</keyword>
<reference evidence="1 2" key="2">
    <citation type="submission" date="2019-01" db="EMBL/GenBank/DDBJ databases">
        <title>A chromosome length genome reference of the Java medaka (oryzias javanicus).</title>
        <authorList>
            <person name="Herpin A."/>
            <person name="Takehana Y."/>
            <person name="Naruse K."/>
            <person name="Ansai S."/>
            <person name="Kawaguchi M."/>
        </authorList>
    </citation>
    <scope>NUCLEOTIDE SEQUENCE [LARGE SCALE GENOMIC DNA]</scope>
    <source>
        <strain evidence="1">RS831</strain>
        <tissue evidence="1">Whole body</tissue>
    </source>
</reference>
<evidence type="ECO:0000313" key="1">
    <source>
        <dbReference type="EMBL" id="RVE60783.1"/>
    </source>
</evidence>
<proteinExistence type="predicted"/>
<dbReference type="EMBL" id="CM012454">
    <property type="protein sequence ID" value="RVE60783.1"/>
    <property type="molecule type" value="Genomic_DNA"/>
</dbReference>
<name>A0A3S2U1T9_ORYJA</name>
<dbReference type="AlphaFoldDB" id="A0A3S2U1T9"/>
<reference evidence="1 2" key="1">
    <citation type="submission" date="2018-11" db="EMBL/GenBank/DDBJ databases">
        <authorList>
            <person name="Lopez-Roques C."/>
            <person name="Donnadieu C."/>
            <person name="Bouchez O."/>
            <person name="Klopp C."/>
            <person name="Cabau C."/>
            <person name="Zahm M."/>
        </authorList>
    </citation>
    <scope>NUCLEOTIDE SEQUENCE [LARGE SCALE GENOMIC DNA]</scope>
    <source>
        <strain evidence="1">RS831</strain>
        <tissue evidence="1">Whole body</tissue>
    </source>
</reference>
<protein>
    <submittedName>
        <fullName evidence="1">Uncharacterized protein</fullName>
    </submittedName>
</protein>